<dbReference type="KEGG" id="smai:EXU30_10020"/>
<protein>
    <submittedName>
        <fullName evidence="5">CadC family transcriptional regulator</fullName>
    </submittedName>
</protein>
<accession>A0A411PHB6</accession>
<dbReference type="Gene3D" id="1.10.10.10">
    <property type="entry name" value="Winged helix-like DNA-binding domain superfamily/Winged helix DNA-binding domain"/>
    <property type="match status" value="1"/>
</dbReference>
<evidence type="ECO:0000256" key="3">
    <source>
        <dbReference type="SAM" id="Phobius"/>
    </source>
</evidence>
<sequence>MIKVTPYLDFDQDTKVLKDRTNNAVVELSYSEAAIFAYLLETRDEIVTKEKLLEVGWPDRVVAATSLPQCISTLRKKLDPYTEVQLKTIARRGYQLHVTEKSHVTMVSMSDPKSIKAALIDVSLLVKVMGILVLLAIVAWVWYHSDYHSVVKKSAVWDTSSTVPITLREVEEQLPLFHTGAEQNLHPSMWQKHIAPEANVKGLFESFDGFALADNQLYSFAACLDVEDGKCVGKQLMNMAMIAQEPAGLNMIEFDQLRQIMEERIRYNRELIPAGSVDDGEIEEHHYHADVYFPVANKLLVRADLGISLVYEQPLGGKFYYSACITDQDCLTTPIKYKVRGEFQQYRQTLGDYEVDVFHVKSLQKNLIRPENVSDSAMYFYREIRKHNVRDEEMFFYRVSHTHNSAVWIMPLFENVVTWTHYEKVML</sequence>
<keyword evidence="3" id="KW-0472">Membrane</keyword>
<keyword evidence="3" id="KW-0812">Transmembrane</keyword>
<dbReference type="SMART" id="SM00862">
    <property type="entry name" value="Trans_reg_C"/>
    <property type="match status" value="1"/>
</dbReference>
<dbReference type="InterPro" id="IPR036388">
    <property type="entry name" value="WH-like_DNA-bd_sf"/>
</dbReference>
<dbReference type="Proteomes" id="UP000291106">
    <property type="component" value="Chromosome"/>
</dbReference>
<keyword evidence="6" id="KW-1185">Reference proteome</keyword>
<dbReference type="InterPro" id="IPR016032">
    <property type="entry name" value="Sig_transdc_resp-reg_C-effctor"/>
</dbReference>
<name>A0A411PHB6_9GAMM</name>
<dbReference type="PROSITE" id="PS51755">
    <property type="entry name" value="OMPR_PHOB"/>
    <property type="match status" value="1"/>
</dbReference>
<evidence type="ECO:0000313" key="6">
    <source>
        <dbReference type="Proteomes" id="UP000291106"/>
    </source>
</evidence>
<dbReference type="CDD" id="cd00383">
    <property type="entry name" value="trans_reg_C"/>
    <property type="match status" value="1"/>
</dbReference>
<keyword evidence="3" id="KW-1133">Transmembrane helix</keyword>
<dbReference type="GO" id="GO:0003677">
    <property type="term" value="F:DNA binding"/>
    <property type="evidence" value="ECO:0007669"/>
    <property type="project" value="UniProtKB-UniRule"/>
</dbReference>
<keyword evidence="1 2" id="KW-0238">DNA-binding</keyword>
<dbReference type="RefSeq" id="WP_130599669.1">
    <property type="nucleotide sequence ID" value="NZ_CP036200.1"/>
</dbReference>
<dbReference type="OrthoDB" id="5904978at2"/>
<dbReference type="EMBL" id="CP036200">
    <property type="protein sequence ID" value="QBF82991.1"/>
    <property type="molecule type" value="Genomic_DNA"/>
</dbReference>
<proteinExistence type="predicted"/>
<gene>
    <name evidence="5" type="ORF">EXU30_10020</name>
</gene>
<dbReference type="AlphaFoldDB" id="A0A411PHB6"/>
<dbReference type="GO" id="GO:0006355">
    <property type="term" value="P:regulation of DNA-templated transcription"/>
    <property type="evidence" value="ECO:0007669"/>
    <property type="project" value="InterPro"/>
</dbReference>
<evidence type="ECO:0000259" key="4">
    <source>
        <dbReference type="PROSITE" id="PS51755"/>
    </source>
</evidence>
<dbReference type="InterPro" id="IPR001867">
    <property type="entry name" value="OmpR/PhoB-type_DNA-bd"/>
</dbReference>
<organism evidence="5 6">
    <name type="scientific">Shewanella maritima</name>
    <dbReference type="NCBI Taxonomy" id="2520507"/>
    <lineage>
        <taxon>Bacteria</taxon>
        <taxon>Pseudomonadati</taxon>
        <taxon>Pseudomonadota</taxon>
        <taxon>Gammaproteobacteria</taxon>
        <taxon>Alteromonadales</taxon>
        <taxon>Shewanellaceae</taxon>
        <taxon>Shewanella</taxon>
    </lineage>
</organism>
<reference evidence="5 6" key="1">
    <citation type="submission" date="2019-02" db="EMBL/GenBank/DDBJ databases">
        <title>Shewanella sp. D4-2 isolated from Dokdo Island.</title>
        <authorList>
            <person name="Baek K."/>
        </authorList>
    </citation>
    <scope>NUCLEOTIDE SEQUENCE [LARGE SCALE GENOMIC DNA]</scope>
    <source>
        <strain evidence="5 6">D4-2</strain>
    </source>
</reference>
<evidence type="ECO:0000256" key="2">
    <source>
        <dbReference type="PROSITE-ProRule" id="PRU01091"/>
    </source>
</evidence>
<dbReference type="Pfam" id="PF00486">
    <property type="entry name" value="Trans_reg_C"/>
    <property type="match status" value="1"/>
</dbReference>
<dbReference type="SUPFAM" id="SSF46894">
    <property type="entry name" value="C-terminal effector domain of the bipartite response regulators"/>
    <property type="match status" value="1"/>
</dbReference>
<feature type="DNA-binding region" description="OmpR/PhoB-type" evidence="2">
    <location>
        <begin position="1"/>
        <end position="98"/>
    </location>
</feature>
<dbReference type="GO" id="GO:0000160">
    <property type="term" value="P:phosphorelay signal transduction system"/>
    <property type="evidence" value="ECO:0007669"/>
    <property type="project" value="InterPro"/>
</dbReference>
<evidence type="ECO:0000313" key="5">
    <source>
        <dbReference type="EMBL" id="QBF82991.1"/>
    </source>
</evidence>
<feature type="domain" description="OmpR/PhoB-type" evidence="4">
    <location>
        <begin position="1"/>
        <end position="98"/>
    </location>
</feature>
<evidence type="ECO:0000256" key="1">
    <source>
        <dbReference type="ARBA" id="ARBA00023125"/>
    </source>
</evidence>
<feature type="transmembrane region" description="Helical" evidence="3">
    <location>
        <begin position="118"/>
        <end position="143"/>
    </location>
</feature>